<dbReference type="CDD" id="cd00093">
    <property type="entry name" value="HTH_XRE"/>
    <property type="match status" value="1"/>
</dbReference>
<name>A0ABU3SG14_9HYPH</name>
<feature type="region of interest" description="Disordered" evidence="1">
    <location>
        <begin position="106"/>
        <end position="148"/>
    </location>
</feature>
<dbReference type="PROSITE" id="PS50943">
    <property type="entry name" value="HTH_CROC1"/>
    <property type="match status" value="1"/>
</dbReference>
<evidence type="ECO:0000256" key="1">
    <source>
        <dbReference type="SAM" id="MobiDB-lite"/>
    </source>
</evidence>
<dbReference type="Pfam" id="PF01381">
    <property type="entry name" value="HTH_3"/>
    <property type="match status" value="1"/>
</dbReference>
<proteinExistence type="predicted"/>
<dbReference type="InterPro" id="IPR001387">
    <property type="entry name" value="Cro/C1-type_HTH"/>
</dbReference>
<organism evidence="3 4">
    <name type="scientific">Bosea rubneri</name>
    <dbReference type="NCBI Taxonomy" id="3075434"/>
    <lineage>
        <taxon>Bacteria</taxon>
        <taxon>Pseudomonadati</taxon>
        <taxon>Pseudomonadota</taxon>
        <taxon>Alphaproteobacteria</taxon>
        <taxon>Hyphomicrobiales</taxon>
        <taxon>Boseaceae</taxon>
        <taxon>Bosea</taxon>
    </lineage>
</organism>
<dbReference type="InterPro" id="IPR010982">
    <property type="entry name" value="Lambda_DNA-bd_dom_sf"/>
</dbReference>
<keyword evidence="4" id="KW-1185">Reference proteome</keyword>
<feature type="domain" description="HTH cro/C1-type" evidence="2">
    <location>
        <begin position="10"/>
        <end position="63"/>
    </location>
</feature>
<protein>
    <submittedName>
        <fullName evidence="3">Helix-turn-helix transcriptional regulator</fullName>
    </submittedName>
</protein>
<evidence type="ECO:0000313" key="3">
    <source>
        <dbReference type="EMBL" id="MDU0343711.1"/>
    </source>
</evidence>
<sequence length="148" mass="15718">MKQFSIAQCRAARGLMDWSQAELASHSNLSESTIRDFEKQRRIPGPNNLAAIRAALEAAGVQFLDNGDVATGPGVVLRLPPRHVATQGELQASADDARFQAARAVDDALSGTDATDEEKAARRGALTDEPAVIGRARGKGRGKLSPDK</sequence>
<reference evidence="3 4" key="1">
    <citation type="submission" date="2023-09" db="EMBL/GenBank/DDBJ databases">
        <title>Whole genome shotgun sequencing (WGS) of Bosea sp. ZW T0_25, isolated from stored onions (Allium cepa).</title>
        <authorList>
            <person name="Stoll D.A."/>
            <person name="Huch M."/>
        </authorList>
    </citation>
    <scope>NUCLEOTIDE SEQUENCE [LARGE SCALE GENOMIC DNA]</scope>
    <source>
        <strain evidence="3 4">ZW T0_25</strain>
    </source>
</reference>
<dbReference type="SUPFAM" id="SSF47413">
    <property type="entry name" value="lambda repressor-like DNA-binding domains"/>
    <property type="match status" value="1"/>
</dbReference>
<accession>A0ABU3SG14</accession>
<comment type="caution">
    <text evidence="3">The sequence shown here is derived from an EMBL/GenBank/DDBJ whole genome shotgun (WGS) entry which is preliminary data.</text>
</comment>
<evidence type="ECO:0000313" key="4">
    <source>
        <dbReference type="Proteomes" id="UP001254257"/>
    </source>
</evidence>
<gene>
    <name evidence="3" type="ORF">RKE40_27820</name>
</gene>
<dbReference type="RefSeq" id="WP_316021410.1">
    <property type="nucleotide sequence ID" value="NZ_JAWDID010000081.1"/>
</dbReference>
<dbReference type="SMART" id="SM00530">
    <property type="entry name" value="HTH_XRE"/>
    <property type="match status" value="1"/>
</dbReference>
<evidence type="ECO:0000259" key="2">
    <source>
        <dbReference type="PROSITE" id="PS50943"/>
    </source>
</evidence>
<dbReference type="Proteomes" id="UP001254257">
    <property type="component" value="Unassembled WGS sequence"/>
</dbReference>
<dbReference type="Gene3D" id="1.10.260.40">
    <property type="entry name" value="lambda repressor-like DNA-binding domains"/>
    <property type="match status" value="1"/>
</dbReference>
<dbReference type="EMBL" id="JAWDID010000081">
    <property type="protein sequence ID" value="MDU0343711.1"/>
    <property type="molecule type" value="Genomic_DNA"/>
</dbReference>